<dbReference type="PANTHER" id="PTHR46268:SF6">
    <property type="entry name" value="UNIVERSAL STRESS PROTEIN UP12"/>
    <property type="match status" value="1"/>
</dbReference>
<reference evidence="3 4" key="1">
    <citation type="submission" date="2015-10" db="EMBL/GenBank/DDBJ databases">
        <title>Mycobacterium gordonae draft genome assembly.</title>
        <authorList>
            <person name="Ustinova V."/>
            <person name="Smirnova T."/>
            <person name="Blagodatskikh K."/>
            <person name="Varlamov D."/>
            <person name="Larionova E."/>
            <person name="Chernousova L."/>
        </authorList>
    </citation>
    <scope>NUCLEOTIDE SEQUENCE [LARGE SCALE GENOMIC DNA]</scope>
    <source>
        <strain evidence="3 4">CTRI 14-8773</strain>
    </source>
</reference>
<accession>A0A0Q2RL28</accession>
<feature type="domain" description="UspA" evidence="2">
    <location>
        <begin position="165"/>
        <end position="297"/>
    </location>
</feature>
<dbReference type="PANTHER" id="PTHR46268">
    <property type="entry name" value="STRESS RESPONSE PROTEIN NHAX"/>
    <property type="match status" value="1"/>
</dbReference>
<dbReference type="OrthoDB" id="3174546at2"/>
<protein>
    <submittedName>
        <fullName evidence="3">Universal stress protein UspA</fullName>
    </submittedName>
</protein>
<dbReference type="Proteomes" id="UP000051677">
    <property type="component" value="Unassembled WGS sequence"/>
</dbReference>
<gene>
    <name evidence="3" type="ORF">AO501_30705</name>
</gene>
<dbReference type="InterPro" id="IPR006015">
    <property type="entry name" value="Universal_stress_UspA"/>
</dbReference>
<dbReference type="InterPro" id="IPR006016">
    <property type="entry name" value="UspA"/>
</dbReference>
<proteinExistence type="inferred from homology"/>
<dbReference type="PRINTS" id="PR01438">
    <property type="entry name" value="UNVRSLSTRESS"/>
</dbReference>
<evidence type="ECO:0000259" key="2">
    <source>
        <dbReference type="Pfam" id="PF00582"/>
    </source>
</evidence>
<dbReference type="InterPro" id="IPR014729">
    <property type="entry name" value="Rossmann-like_a/b/a_fold"/>
</dbReference>
<dbReference type="Gene3D" id="3.40.50.620">
    <property type="entry name" value="HUPs"/>
    <property type="match status" value="2"/>
</dbReference>
<evidence type="ECO:0000313" key="4">
    <source>
        <dbReference type="Proteomes" id="UP000051677"/>
    </source>
</evidence>
<dbReference type="EMBL" id="LKTM01000360">
    <property type="protein sequence ID" value="KQH76115.1"/>
    <property type="molecule type" value="Genomic_DNA"/>
</dbReference>
<dbReference type="GO" id="GO:0001666">
    <property type="term" value="P:response to hypoxia"/>
    <property type="evidence" value="ECO:0007669"/>
    <property type="project" value="UniProtKB-ARBA"/>
</dbReference>
<name>A0A0Q2RL28_MYCGO</name>
<feature type="domain" description="UspA" evidence="2">
    <location>
        <begin position="14"/>
        <end position="152"/>
    </location>
</feature>
<dbReference type="SUPFAM" id="SSF52402">
    <property type="entry name" value="Adenine nucleotide alpha hydrolases-like"/>
    <property type="match status" value="2"/>
</dbReference>
<comment type="caution">
    <text evidence="3">The sequence shown here is derived from an EMBL/GenBank/DDBJ whole genome shotgun (WGS) entry which is preliminary data.</text>
</comment>
<dbReference type="Pfam" id="PF00582">
    <property type="entry name" value="Usp"/>
    <property type="match status" value="2"/>
</dbReference>
<comment type="similarity">
    <text evidence="1">Belongs to the universal stress protein A family.</text>
</comment>
<dbReference type="FunFam" id="3.40.50.620:FF:000123">
    <property type="entry name" value="Universal stress protein family"/>
    <property type="match status" value="1"/>
</dbReference>
<dbReference type="RefSeq" id="WP_055580928.1">
    <property type="nucleotide sequence ID" value="NZ_LKTM01000360.1"/>
</dbReference>
<evidence type="ECO:0000256" key="1">
    <source>
        <dbReference type="ARBA" id="ARBA00008791"/>
    </source>
</evidence>
<dbReference type="STRING" id="1778.A9W97_12320"/>
<evidence type="ECO:0000313" key="3">
    <source>
        <dbReference type="EMBL" id="KQH76115.1"/>
    </source>
</evidence>
<dbReference type="AlphaFoldDB" id="A0A0Q2RL28"/>
<sequence length="298" mass="31472">MTSAATGADKNLGILVGVDGSPASNAAVVWAARDAEMKHLPLTVAHVVNSDVATWPPMPFPETWAVWQEDEGRKFVAEAVKIAEEAVLTDRKLTIKTELVHSTPVSAMIEMSKDAAILVLGSAGRGAVARLLLGSVSASVVRHADCPVAIVHDEDPLMPHPLRAPVLLGIDGSPASEAATAVAFDEASRRGVELIALHAWSDLEVVELPGLDWDKVKAEAEITLAERLAGWQETYPDVKVCRVVVCDRPARQLVARSESAQLVVVGSHGRGALSGVLLGSVSNAIVHSVRMPVIVARA</sequence>
<organism evidence="3 4">
    <name type="scientific">Mycobacterium gordonae</name>
    <dbReference type="NCBI Taxonomy" id="1778"/>
    <lineage>
        <taxon>Bacteria</taxon>
        <taxon>Bacillati</taxon>
        <taxon>Actinomycetota</taxon>
        <taxon>Actinomycetes</taxon>
        <taxon>Mycobacteriales</taxon>
        <taxon>Mycobacteriaceae</taxon>
        <taxon>Mycobacterium</taxon>
    </lineage>
</organism>
<dbReference type="CDD" id="cd23944">
    <property type="entry name" value="USP_Rv2623_repeat1"/>
    <property type="match status" value="1"/>
</dbReference>